<dbReference type="SUPFAM" id="SSF51735">
    <property type="entry name" value="NAD(P)-binding Rossmann-fold domains"/>
    <property type="match status" value="1"/>
</dbReference>
<dbReference type="EMBL" id="LLZU01000028">
    <property type="protein sequence ID" value="KRV48179.1"/>
    <property type="molecule type" value="Genomic_DNA"/>
</dbReference>
<dbReference type="SUPFAM" id="SSF48179">
    <property type="entry name" value="6-phosphogluconate dehydrogenase C-terminal domain-like"/>
    <property type="match status" value="1"/>
</dbReference>
<comment type="caution">
    <text evidence="8">The sequence shown here is derived from an EMBL/GenBank/DDBJ whole genome shotgun (WGS) entry which is preliminary data.</text>
</comment>
<dbReference type="Pfam" id="PF14833">
    <property type="entry name" value="NAD_binding_11"/>
    <property type="match status" value="1"/>
</dbReference>
<proteinExistence type="inferred from homology"/>
<comment type="similarity">
    <text evidence="1">Belongs to the HIBADH-related family.</text>
</comment>
<dbReference type="GO" id="GO:0016491">
    <property type="term" value="F:oxidoreductase activity"/>
    <property type="evidence" value="ECO:0007669"/>
    <property type="project" value="UniProtKB-KW"/>
</dbReference>
<dbReference type="RefSeq" id="WP_018385304.1">
    <property type="nucleotide sequence ID" value="NZ_LLZU01000028.1"/>
</dbReference>
<dbReference type="Pfam" id="PF03446">
    <property type="entry name" value="NAD_binding_2"/>
    <property type="match status" value="1"/>
</dbReference>
<dbReference type="Gene3D" id="3.40.50.720">
    <property type="entry name" value="NAD(P)-binding Rossmann-like Domain"/>
    <property type="match status" value="1"/>
</dbReference>
<evidence type="ECO:0000313" key="9">
    <source>
        <dbReference type="Proteomes" id="UP000050867"/>
    </source>
</evidence>
<evidence type="ECO:0000256" key="5">
    <source>
        <dbReference type="SAM" id="SignalP"/>
    </source>
</evidence>
<dbReference type="InterPro" id="IPR006115">
    <property type="entry name" value="6PGDH_NADP-bd"/>
</dbReference>
<dbReference type="InterPro" id="IPR015815">
    <property type="entry name" value="HIBADH-related"/>
</dbReference>
<evidence type="ECO:0008006" key="10">
    <source>
        <dbReference type="Google" id="ProtNLM"/>
    </source>
</evidence>
<organism evidence="8 9">
    <name type="scientific">Wenjunlia vitaminophila</name>
    <name type="common">Streptomyces vitaminophilus</name>
    <dbReference type="NCBI Taxonomy" id="76728"/>
    <lineage>
        <taxon>Bacteria</taxon>
        <taxon>Bacillati</taxon>
        <taxon>Actinomycetota</taxon>
        <taxon>Actinomycetes</taxon>
        <taxon>Kitasatosporales</taxon>
        <taxon>Streptomycetaceae</taxon>
        <taxon>Wenjunlia</taxon>
    </lineage>
</organism>
<evidence type="ECO:0000256" key="2">
    <source>
        <dbReference type="ARBA" id="ARBA00023002"/>
    </source>
</evidence>
<dbReference type="GO" id="GO:0050661">
    <property type="term" value="F:NADP binding"/>
    <property type="evidence" value="ECO:0007669"/>
    <property type="project" value="InterPro"/>
</dbReference>
<feature type="signal peptide" evidence="5">
    <location>
        <begin position="1"/>
        <end position="16"/>
    </location>
</feature>
<feature type="chain" id="PRO_5039669980" description="3-hydroxyisobutyrate dehydrogenase" evidence="5">
    <location>
        <begin position="17"/>
        <end position="276"/>
    </location>
</feature>
<dbReference type="InterPro" id="IPR051265">
    <property type="entry name" value="HIBADH-related_NP60_sf"/>
</dbReference>
<evidence type="ECO:0000256" key="4">
    <source>
        <dbReference type="PIRSR" id="PIRSR000103-1"/>
    </source>
</evidence>
<dbReference type="Proteomes" id="UP000050867">
    <property type="component" value="Unassembled WGS sequence"/>
</dbReference>
<gene>
    <name evidence="8" type="ORF">AQ490_26315</name>
</gene>
<dbReference type="PANTHER" id="PTHR43580:SF2">
    <property type="entry name" value="CYTOKINE-LIKE NUCLEAR FACTOR N-PAC"/>
    <property type="match status" value="1"/>
</dbReference>
<evidence type="ECO:0000256" key="3">
    <source>
        <dbReference type="ARBA" id="ARBA00023027"/>
    </source>
</evidence>
<dbReference type="InterPro" id="IPR036291">
    <property type="entry name" value="NAD(P)-bd_dom_sf"/>
</dbReference>
<dbReference type="OrthoDB" id="3185659at2"/>
<feature type="domain" description="3-hydroxyisobutyrate dehydrogenase-like NAD-binding" evidence="7">
    <location>
        <begin position="161"/>
        <end position="273"/>
    </location>
</feature>
<dbReference type="InterPro" id="IPR029154">
    <property type="entry name" value="HIBADH-like_NADP-bd"/>
</dbReference>
<evidence type="ECO:0000259" key="6">
    <source>
        <dbReference type="Pfam" id="PF03446"/>
    </source>
</evidence>
<dbReference type="STRING" id="76728.AQ490_26315"/>
<dbReference type="InterPro" id="IPR008927">
    <property type="entry name" value="6-PGluconate_DH-like_C_sf"/>
</dbReference>
<dbReference type="Gene3D" id="1.10.1040.10">
    <property type="entry name" value="N-(1-d-carboxylethyl)-l-norvaline Dehydrogenase, domain 2"/>
    <property type="match status" value="1"/>
</dbReference>
<dbReference type="InterPro" id="IPR013328">
    <property type="entry name" value="6PGD_dom2"/>
</dbReference>
<protein>
    <recommendedName>
        <fullName evidence="10">3-hydroxyisobutyrate dehydrogenase</fullName>
    </recommendedName>
</protein>
<dbReference type="PANTHER" id="PTHR43580">
    <property type="entry name" value="OXIDOREDUCTASE GLYR1-RELATED"/>
    <property type="match status" value="1"/>
</dbReference>
<keyword evidence="5" id="KW-0732">Signal</keyword>
<dbReference type="PIRSF" id="PIRSF000103">
    <property type="entry name" value="HIBADH"/>
    <property type="match status" value="1"/>
</dbReference>
<sequence>MRVAVCGLGRMGSAFAAALVGDGHEVAVWNRTPARVDGARTAATPGDAAREAQAVVIVVFDGRAAEEVLFGGAGVAPGAAPGTLVVNATTLSPDESRALARRAASAGLRYLEAPVLGSVPAVRRGALHVLTGGAQEDAADAEPVLRAWSHAGRRQHVGPVGSASALKLVANLALGTTVAALHDAVRLGRALDLDREDVLDVLQNGVCGPLVARKRERLSQGDYGDADFTLAALAKDLALAASAADAPLVMAEAAGALIARAAEHDGHLDVAAMGQA</sequence>
<accession>A0A0T6LPY8</accession>
<evidence type="ECO:0000259" key="7">
    <source>
        <dbReference type="Pfam" id="PF14833"/>
    </source>
</evidence>
<evidence type="ECO:0000313" key="8">
    <source>
        <dbReference type="EMBL" id="KRV48179.1"/>
    </source>
</evidence>
<dbReference type="AlphaFoldDB" id="A0A0T6LPY8"/>
<name>A0A0T6LPY8_WENVI</name>
<feature type="domain" description="6-phosphogluconate dehydrogenase NADP-binding" evidence="6">
    <location>
        <begin position="3"/>
        <end position="150"/>
    </location>
</feature>
<dbReference type="GO" id="GO:0051287">
    <property type="term" value="F:NAD binding"/>
    <property type="evidence" value="ECO:0007669"/>
    <property type="project" value="InterPro"/>
</dbReference>
<feature type="active site" evidence="4">
    <location>
        <position position="167"/>
    </location>
</feature>
<keyword evidence="9" id="KW-1185">Reference proteome</keyword>
<keyword evidence="2" id="KW-0560">Oxidoreductase</keyword>
<evidence type="ECO:0000256" key="1">
    <source>
        <dbReference type="ARBA" id="ARBA00009080"/>
    </source>
</evidence>
<reference evidence="8 9" key="1">
    <citation type="submission" date="2015-10" db="EMBL/GenBank/DDBJ databases">
        <title>Draft genome sequence of pyrrolomycin-producing Streptomyces vitaminophilus.</title>
        <authorList>
            <person name="Graham D.E."/>
            <person name="Mahan K.M."/>
            <person name="Klingeman D.M."/>
            <person name="Hettich R.L."/>
            <person name="Parry R.J."/>
        </authorList>
    </citation>
    <scope>NUCLEOTIDE SEQUENCE [LARGE SCALE GENOMIC DNA]</scope>
    <source>
        <strain evidence="8 9">ATCC 31673</strain>
    </source>
</reference>
<dbReference type="eggNOG" id="COG2084">
    <property type="taxonomic scope" value="Bacteria"/>
</dbReference>
<keyword evidence="3" id="KW-0520">NAD</keyword>